<evidence type="ECO:0000313" key="2">
    <source>
        <dbReference type="Proteomes" id="UP000887575"/>
    </source>
</evidence>
<evidence type="ECO:0000313" key="3">
    <source>
        <dbReference type="WBParaSite" id="MBELARI_LOCUS6453"/>
    </source>
</evidence>
<proteinExistence type="predicted"/>
<keyword evidence="1" id="KW-1133">Transmembrane helix</keyword>
<protein>
    <submittedName>
        <fullName evidence="3">Uncharacterized protein</fullName>
    </submittedName>
</protein>
<name>A0AAF3JAF7_9BILA</name>
<keyword evidence="1" id="KW-0812">Transmembrane</keyword>
<feature type="transmembrane region" description="Helical" evidence="1">
    <location>
        <begin position="9"/>
        <end position="28"/>
    </location>
</feature>
<dbReference type="WBParaSite" id="MBELARI_LOCUS6453">
    <property type="protein sequence ID" value="MBELARI_LOCUS6453"/>
    <property type="gene ID" value="MBELARI_LOCUS6453"/>
</dbReference>
<reference evidence="3" key="1">
    <citation type="submission" date="2024-02" db="UniProtKB">
        <authorList>
            <consortium name="WormBaseParasite"/>
        </authorList>
    </citation>
    <scope>IDENTIFICATION</scope>
</reference>
<dbReference type="Proteomes" id="UP000887575">
    <property type="component" value="Unassembled WGS sequence"/>
</dbReference>
<dbReference type="Gene3D" id="3.90.550.50">
    <property type="match status" value="1"/>
</dbReference>
<accession>A0AAF3JAF7</accession>
<evidence type="ECO:0000256" key="1">
    <source>
        <dbReference type="SAM" id="Phobius"/>
    </source>
</evidence>
<sequence>MIDGTKKRYAAFVGGATSVILVMCIYSADLSSLSNFSVIQCPQVQQLSSSEVKEAAIDAEKREKLYPNTKIFAFIHTFPASHQTRAKAVEMTWATRLDDYVFLNNRR</sequence>
<keyword evidence="2" id="KW-1185">Reference proteome</keyword>
<keyword evidence="1" id="KW-0472">Membrane</keyword>
<organism evidence="2 3">
    <name type="scientific">Mesorhabditis belari</name>
    <dbReference type="NCBI Taxonomy" id="2138241"/>
    <lineage>
        <taxon>Eukaryota</taxon>
        <taxon>Metazoa</taxon>
        <taxon>Ecdysozoa</taxon>
        <taxon>Nematoda</taxon>
        <taxon>Chromadorea</taxon>
        <taxon>Rhabditida</taxon>
        <taxon>Rhabditina</taxon>
        <taxon>Rhabditomorpha</taxon>
        <taxon>Rhabditoidea</taxon>
        <taxon>Rhabditidae</taxon>
        <taxon>Mesorhabditinae</taxon>
        <taxon>Mesorhabditis</taxon>
    </lineage>
</organism>
<dbReference type="AlphaFoldDB" id="A0AAF3JAF7"/>